<organism evidence="5 6">
    <name type="scientific">Actinomadura rugatobispora</name>
    <dbReference type="NCBI Taxonomy" id="1994"/>
    <lineage>
        <taxon>Bacteria</taxon>
        <taxon>Bacillati</taxon>
        <taxon>Actinomycetota</taxon>
        <taxon>Actinomycetes</taxon>
        <taxon>Streptosporangiales</taxon>
        <taxon>Thermomonosporaceae</taxon>
        <taxon>Actinomadura</taxon>
    </lineage>
</organism>
<keyword evidence="1" id="KW-0175">Coiled coil</keyword>
<proteinExistence type="predicted"/>
<evidence type="ECO:0000259" key="4">
    <source>
        <dbReference type="Pfam" id="PF11887"/>
    </source>
</evidence>
<evidence type="ECO:0000313" key="5">
    <source>
        <dbReference type="EMBL" id="MFC5754697.1"/>
    </source>
</evidence>
<feature type="region of interest" description="Disordered" evidence="2">
    <location>
        <begin position="376"/>
        <end position="455"/>
    </location>
</feature>
<comment type="caution">
    <text evidence="5">The sequence shown here is derived from an EMBL/GenBank/DDBJ whole genome shotgun (WGS) entry which is preliminary data.</text>
</comment>
<feature type="coiled-coil region" evidence="1">
    <location>
        <begin position="248"/>
        <end position="300"/>
    </location>
</feature>
<dbReference type="InterPro" id="IPR024516">
    <property type="entry name" value="Mce_C"/>
</dbReference>
<sequence>MTSPSNRSRRRPAGRLGRVGAVALAGVTALSGCSFRGVDSLPLPGGPDLGGNPKTIKVEFGNVLDLVPQSVVKVNDVSVGKVDRIELAGGQSGWHAVVTLKVRDDTRLPDNAVATIGQTSLLGEKFVALANPPGEQPRGELTSGDLIPLARTTRSTEIEEVLSAMSMLLNGGGLEQVSTITRELNTAMGGRTSTIKSVLQRVNTFVGTLDRNRGEITRAIDSIDRLTGKLSAERRTIADTIDKTGPALTVLNRNRADLTKMLRALERLSRTTTDVITKSRTELLANLKDLDTILRNLNKAGADLPKALDGMLTYPFPSTFGNVIKGDYGNVRLTLDLDLENVAQNLFGGTALEGLLGDGQQMRNMLTVPNVTLPETPLGVLPEMPGGAGGTGGTGNGGGLPGLPGAGDGGLPGLNGTQNGTGGTGGTGNGGNRPRSLAPPPGSNDLQTLMTGGLS</sequence>
<keyword evidence="6" id="KW-1185">Reference proteome</keyword>
<dbReference type="PANTHER" id="PTHR33371">
    <property type="entry name" value="INTERMEMBRANE PHOSPHOLIPID TRANSPORT SYSTEM BINDING PROTEIN MLAD-RELATED"/>
    <property type="match status" value="1"/>
</dbReference>
<gene>
    <name evidence="5" type="ORF">ACFPZN_54565</name>
</gene>
<dbReference type="InterPro" id="IPR052336">
    <property type="entry name" value="MlaD_Phospholipid_Transporter"/>
</dbReference>
<dbReference type="PROSITE" id="PS51257">
    <property type="entry name" value="PROKAR_LIPOPROTEIN"/>
    <property type="match status" value="1"/>
</dbReference>
<feature type="domain" description="Mce/MlaD" evidence="3">
    <location>
        <begin position="53"/>
        <end position="130"/>
    </location>
</feature>
<dbReference type="PANTHER" id="PTHR33371:SF15">
    <property type="entry name" value="LIPOPROTEIN LPRN"/>
    <property type="match status" value="1"/>
</dbReference>
<evidence type="ECO:0000313" key="6">
    <source>
        <dbReference type="Proteomes" id="UP001596074"/>
    </source>
</evidence>
<feature type="domain" description="Mammalian cell entry C-terminal" evidence="4">
    <location>
        <begin position="140"/>
        <end position="311"/>
    </location>
</feature>
<dbReference type="Proteomes" id="UP001596074">
    <property type="component" value="Unassembled WGS sequence"/>
</dbReference>
<dbReference type="Pfam" id="PF02470">
    <property type="entry name" value="MlaD"/>
    <property type="match status" value="1"/>
</dbReference>
<reference evidence="6" key="1">
    <citation type="journal article" date="2019" name="Int. J. Syst. Evol. Microbiol.">
        <title>The Global Catalogue of Microorganisms (GCM) 10K type strain sequencing project: providing services to taxonomists for standard genome sequencing and annotation.</title>
        <authorList>
            <consortium name="The Broad Institute Genomics Platform"/>
            <consortium name="The Broad Institute Genome Sequencing Center for Infectious Disease"/>
            <person name="Wu L."/>
            <person name="Ma J."/>
        </authorList>
    </citation>
    <scope>NUCLEOTIDE SEQUENCE [LARGE SCALE GENOMIC DNA]</scope>
    <source>
        <strain evidence="6">KCTC 42087</strain>
    </source>
</reference>
<feature type="compositionally biased region" description="Gly residues" evidence="2">
    <location>
        <begin position="386"/>
        <end position="431"/>
    </location>
</feature>
<dbReference type="EMBL" id="JBHSON010000174">
    <property type="protein sequence ID" value="MFC5754697.1"/>
    <property type="molecule type" value="Genomic_DNA"/>
</dbReference>
<name>A0ABW1AJ65_9ACTN</name>
<evidence type="ECO:0000256" key="1">
    <source>
        <dbReference type="SAM" id="Coils"/>
    </source>
</evidence>
<accession>A0ABW1AJ65</accession>
<dbReference type="InterPro" id="IPR005693">
    <property type="entry name" value="Mce"/>
</dbReference>
<evidence type="ECO:0000259" key="3">
    <source>
        <dbReference type="Pfam" id="PF02470"/>
    </source>
</evidence>
<dbReference type="InterPro" id="IPR003399">
    <property type="entry name" value="Mce/MlaD"/>
</dbReference>
<protein>
    <submittedName>
        <fullName evidence="5">MCE family protein</fullName>
    </submittedName>
</protein>
<dbReference type="Pfam" id="PF11887">
    <property type="entry name" value="Mce4_CUP1"/>
    <property type="match status" value="1"/>
</dbReference>
<evidence type="ECO:0000256" key="2">
    <source>
        <dbReference type="SAM" id="MobiDB-lite"/>
    </source>
</evidence>
<dbReference type="NCBIfam" id="TIGR00996">
    <property type="entry name" value="Mtu_fam_mce"/>
    <property type="match status" value="1"/>
</dbReference>
<dbReference type="RefSeq" id="WP_378293050.1">
    <property type="nucleotide sequence ID" value="NZ_JBHSON010000174.1"/>
</dbReference>
<feature type="compositionally biased region" description="Polar residues" evidence="2">
    <location>
        <begin position="444"/>
        <end position="455"/>
    </location>
</feature>